<evidence type="ECO:0000313" key="3">
    <source>
        <dbReference type="Proteomes" id="UP000305233"/>
    </source>
</evidence>
<reference evidence="2 3" key="1">
    <citation type="submission" date="2019-04" db="EMBL/GenBank/DDBJ databases">
        <authorList>
            <person name="Liu Q."/>
            <person name="Xin Y.-H."/>
        </authorList>
    </citation>
    <scope>NUCLEOTIDE SEQUENCE [LARGE SCALE GENOMIC DNA]</scope>
    <source>
        <strain evidence="2 3">AM23</strain>
    </source>
</reference>
<dbReference type="PANTHER" id="PTHR46211:SF1">
    <property type="entry name" value="GLYCEROPHOSPHODIESTER PHOSPHODIESTERASE, CYTOPLASMIC"/>
    <property type="match status" value="1"/>
</dbReference>
<proteinExistence type="predicted"/>
<dbReference type="Proteomes" id="UP000305233">
    <property type="component" value="Unassembled WGS sequence"/>
</dbReference>
<dbReference type="OrthoDB" id="9758957at2"/>
<keyword evidence="3" id="KW-1185">Reference proteome</keyword>
<accession>A0A4S5E1G6</accession>
<dbReference type="AlphaFoldDB" id="A0A4S5E1G6"/>
<evidence type="ECO:0000313" key="2">
    <source>
        <dbReference type="EMBL" id="THJ65177.1"/>
    </source>
</evidence>
<dbReference type="PANTHER" id="PTHR46211">
    <property type="entry name" value="GLYCEROPHOSPHORYL DIESTER PHOSPHODIESTERASE"/>
    <property type="match status" value="1"/>
</dbReference>
<dbReference type="SUPFAM" id="SSF51695">
    <property type="entry name" value="PLC-like phosphodiesterases"/>
    <property type="match status" value="1"/>
</dbReference>
<organism evidence="2 3">
    <name type="scientific">Arthrobacter echini</name>
    <dbReference type="NCBI Taxonomy" id="1529066"/>
    <lineage>
        <taxon>Bacteria</taxon>
        <taxon>Bacillati</taxon>
        <taxon>Actinomycetota</taxon>
        <taxon>Actinomycetes</taxon>
        <taxon>Micrococcales</taxon>
        <taxon>Micrococcaceae</taxon>
        <taxon>Arthrobacter</taxon>
    </lineage>
</organism>
<dbReference type="RefSeq" id="WP_136455411.1">
    <property type="nucleotide sequence ID" value="NZ_SSWH01000012.1"/>
</dbReference>
<feature type="domain" description="GP-PDE" evidence="1">
    <location>
        <begin position="25"/>
        <end position="305"/>
    </location>
</feature>
<dbReference type="InterPro" id="IPR030395">
    <property type="entry name" value="GP_PDE_dom"/>
</dbReference>
<dbReference type="InterPro" id="IPR017946">
    <property type="entry name" value="PLC-like_Pdiesterase_TIM-brl"/>
</dbReference>
<dbReference type="Gene3D" id="3.20.20.190">
    <property type="entry name" value="Phosphatidylinositol (PI) phosphodiesterase"/>
    <property type="match status" value="1"/>
</dbReference>
<dbReference type="GO" id="GO:0008081">
    <property type="term" value="F:phosphoric diester hydrolase activity"/>
    <property type="evidence" value="ECO:0007669"/>
    <property type="project" value="InterPro"/>
</dbReference>
<name>A0A4S5E1G6_9MICC</name>
<comment type="caution">
    <text evidence="2">The sequence shown here is derived from an EMBL/GenBank/DDBJ whole genome shotgun (WGS) entry which is preliminary data.</text>
</comment>
<dbReference type="Pfam" id="PF03009">
    <property type="entry name" value="GDPD"/>
    <property type="match status" value="1"/>
</dbReference>
<sequence length="310" mass="34250">MAHGDTIRVRWTDVVDHVRGSAVLPVIFAHRGSSAAFAEHTRAAYLQALDDGADGVECDVQLTRDGQLVCIHDSTLERTTSGTGDVSDHSLAELRQLNVSSWKGVSIPAAYGRTAEQFLSLADLLLLLRRAGRPVRLAVELKHPSPFGLRLEEELISLLMAERWDPESSMIGGVEVSFMSFNPDSVRQLRESAPHHQLCQLVADVDQGEIRERLRIGSIAEGVLIDMLQRALQESEDLIDRQDVGMAGPGVQYVRDHQDRVQRWIRNGTRVRVWTVNTAEEALFLTGLGVQELTTDVPALIRDALAPIGK</sequence>
<dbReference type="PROSITE" id="PS51704">
    <property type="entry name" value="GP_PDE"/>
    <property type="match status" value="1"/>
</dbReference>
<dbReference type="GO" id="GO:0006629">
    <property type="term" value="P:lipid metabolic process"/>
    <property type="evidence" value="ECO:0007669"/>
    <property type="project" value="InterPro"/>
</dbReference>
<dbReference type="EMBL" id="SSWH01000012">
    <property type="protein sequence ID" value="THJ65177.1"/>
    <property type="molecule type" value="Genomic_DNA"/>
</dbReference>
<evidence type="ECO:0000259" key="1">
    <source>
        <dbReference type="PROSITE" id="PS51704"/>
    </source>
</evidence>
<gene>
    <name evidence="2" type="ORF">E8P82_12760</name>
</gene>
<protein>
    <submittedName>
        <fullName evidence="2">Glycerophosphodiester phosphodiesterase</fullName>
    </submittedName>
</protein>